<evidence type="ECO:0000313" key="1">
    <source>
        <dbReference type="EMBL" id="QEN04535.1"/>
    </source>
</evidence>
<dbReference type="OrthoDB" id="369556at2"/>
<dbReference type="KEGG" id="sper:EW093_07415"/>
<accession>A0A5C1Q8Z0</accession>
<dbReference type="AlphaFoldDB" id="A0A5C1Q8Z0"/>
<reference evidence="1 2" key="2">
    <citation type="submission" date="2019-09" db="EMBL/GenBank/DDBJ databases">
        <title>Complete Genome Sequence and Methylome Analysis of free living Spirochaetas.</title>
        <authorList>
            <person name="Leshcheva N."/>
            <person name="Mikheeva N."/>
        </authorList>
    </citation>
    <scope>NUCLEOTIDE SEQUENCE [LARGE SCALE GENOMIC DNA]</scope>
    <source>
        <strain evidence="1 2">P</strain>
    </source>
</reference>
<evidence type="ECO:0000313" key="2">
    <source>
        <dbReference type="Proteomes" id="UP000323824"/>
    </source>
</evidence>
<sequence>MSEKHIYMILHPSNFLIASSLTPDELGKHYLTGSNQYFNGKLIFAEIDLEYRNPYFEIEWALGELVPHQDGRPKATKFISAYRVLENMDFKVIKNLYLASSTGAVMELEERPFESYKNPSAFKIFAGITPLKILAMSTESFIQYGSNITQSKTKGAPKCFYTQIEFDANEFQKDFKDHPLMPSPIPGVHPAILDKAIEEIKTNPDKISKGIKLYSSFHEFPSRLIRHGFLFTSKDEHKFYPMPPLSEIEDKFYSYFKSM</sequence>
<name>A0A5C1Q8Z0_9SPIO</name>
<proteinExistence type="predicted"/>
<keyword evidence="2" id="KW-1185">Reference proteome</keyword>
<dbReference type="EMBL" id="CP035807">
    <property type="protein sequence ID" value="QEN04535.1"/>
    <property type="molecule type" value="Genomic_DNA"/>
</dbReference>
<organism evidence="1 2">
    <name type="scientific">Thiospirochaeta perfilievii</name>
    <dbReference type="NCBI Taxonomy" id="252967"/>
    <lineage>
        <taxon>Bacteria</taxon>
        <taxon>Pseudomonadati</taxon>
        <taxon>Spirochaetota</taxon>
        <taxon>Spirochaetia</taxon>
        <taxon>Spirochaetales</taxon>
        <taxon>Spirochaetaceae</taxon>
        <taxon>Thiospirochaeta</taxon>
    </lineage>
</organism>
<gene>
    <name evidence="1" type="ORF">EW093_07415</name>
</gene>
<dbReference type="RefSeq" id="WP_149567782.1">
    <property type="nucleotide sequence ID" value="NZ_CP035807.1"/>
</dbReference>
<reference evidence="1 2" key="1">
    <citation type="submission" date="2019-02" db="EMBL/GenBank/DDBJ databases">
        <authorList>
            <person name="Fomenkov A."/>
            <person name="Dubinina G."/>
            <person name="Grabovich M."/>
            <person name="Vincze T."/>
            <person name="Roberts R.J."/>
        </authorList>
    </citation>
    <scope>NUCLEOTIDE SEQUENCE [LARGE SCALE GENOMIC DNA]</scope>
    <source>
        <strain evidence="1 2">P</strain>
    </source>
</reference>
<dbReference type="Proteomes" id="UP000323824">
    <property type="component" value="Chromosome"/>
</dbReference>
<protein>
    <submittedName>
        <fullName evidence="1">Uncharacterized protein</fullName>
    </submittedName>
</protein>